<dbReference type="InterPro" id="IPR032710">
    <property type="entry name" value="NTF2-like_dom_sf"/>
</dbReference>
<dbReference type="OrthoDB" id="1948945at2"/>
<dbReference type="RefSeq" id="WP_121899381.1">
    <property type="nucleotide sequence ID" value="NZ_RCNT01000010.1"/>
</dbReference>
<dbReference type="EMBL" id="RCNT01000010">
    <property type="protein sequence ID" value="RMA40954.1"/>
    <property type="molecule type" value="Genomic_DNA"/>
</dbReference>
<proteinExistence type="predicted"/>
<dbReference type="PANTHER" id="PTHR38436:SF1">
    <property type="entry name" value="ESTER CYCLASE"/>
    <property type="match status" value="1"/>
</dbReference>
<organism evidence="1 2">
    <name type="scientific">Rhodophyticola porphyridii</name>
    <dbReference type="NCBI Taxonomy" id="1852017"/>
    <lineage>
        <taxon>Bacteria</taxon>
        <taxon>Pseudomonadati</taxon>
        <taxon>Pseudomonadota</taxon>
        <taxon>Alphaproteobacteria</taxon>
        <taxon>Rhodobacterales</taxon>
        <taxon>Roseobacteraceae</taxon>
        <taxon>Rhodophyticola</taxon>
    </lineage>
</organism>
<sequence length="317" mass="34498">MLDLKRGLAPLLDLTDWTAAQSVFEDGAIVHLAHPFGTMDGPGAFFEDALGRLGHAFPDLERRNTIVLEGRTDAGATWVGACGYYCGAFMNPFLDIPPTGRMAAMRLHEFYRIEAGNIVEFQGLWDIPELMMQAGVWPLSPSLGREWQVPGPATQDGLRISGDGTKAAGIVGDMLRALGRNAEGVEAMRLPDYWHDACSWYGPAGIGTARGIDGFRAHHQAPFLGAMPDRVGDPAGGHLFAEGNYVGFTGWPGMHMTLSGGTWLGIPGTGQRLTMRSLDFWRVEAGKIRENWVLVDLLDVYDQLGVDVLGRMRELAS</sequence>
<keyword evidence="2" id="KW-1185">Reference proteome</keyword>
<name>A0A3L9XWH3_9RHOB</name>
<dbReference type="AlphaFoldDB" id="A0A3L9XWH3"/>
<evidence type="ECO:0000313" key="1">
    <source>
        <dbReference type="EMBL" id="RMA40954.1"/>
    </source>
</evidence>
<accession>A0A3L9XWH3</accession>
<dbReference type="PANTHER" id="PTHR38436">
    <property type="entry name" value="POLYKETIDE CYCLASE SNOAL-LIKE DOMAIN"/>
    <property type="match status" value="1"/>
</dbReference>
<protein>
    <submittedName>
        <fullName evidence="1">Polyketide cyclase</fullName>
    </submittedName>
</protein>
<comment type="caution">
    <text evidence="1">The sequence shown here is derived from an EMBL/GenBank/DDBJ whole genome shotgun (WGS) entry which is preliminary data.</text>
</comment>
<dbReference type="Gene3D" id="3.10.450.50">
    <property type="match status" value="2"/>
</dbReference>
<dbReference type="GO" id="GO:0030638">
    <property type="term" value="P:polyketide metabolic process"/>
    <property type="evidence" value="ECO:0007669"/>
    <property type="project" value="InterPro"/>
</dbReference>
<reference evidence="1 2" key="1">
    <citation type="submission" date="2018-10" db="EMBL/GenBank/DDBJ databases">
        <authorList>
            <person name="Jung H.S."/>
            <person name="Jeon C.O."/>
        </authorList>
    </citation>
    <scope>NUCLEOTIDE SEQUENCE [LARGE SCALE GENOMIC DNA]</scope>
    <source>
        <strain evidence="1 2">MA-7-27</strain>
    </source>
</reference>
<evidence type="ECO:0000313" key="2">
    <source>
        <dbReference type="Proteomes" id="UP000281343"/>
    </source>
</evidence>
<dbReference type="Pfam" id="PF07366">
    <property type="entry name" value="SnoaL"/>
    <property type="match status" value="2"/>
</dbReference>
<gene>
    <name evidence="1" type="ORF">D9R08_17545</name>
</gene>
<dbReference type="SUPFAM" id="SSF54427">
    <property type="entry name" value="NTF2-like"/>
    <property type="match status" value="2"/>
</dbReference>
<dbReference type="Proteomes" id="UP000281343">
    <property type="component" value="Unassembled WGS sequence"/>
</dbReference>
<dbReference type="InterPro" id="IPR009959">
    <property type="entry name" value="Cyclase_SnoaL-like"/>
</dbReference>